<comment type="similarity">
    <text evidence="1">Belongs to the carbon-nitrogen hydrolase superfamily. NIT1/NIT2 family.</text>
</comment>
<dbReference type="FunFam" id="3.60.110.10:FF:000004">
    <property type="entry name" value="Carbon-nitrogen hydrolase"/>
    <property type="match status" value="1"/>
</dbReference>
<organism evidence="7 8">
    <name type="scientific">Rikenella microfusus</name>
    <dbReference type="NCBI Taxonomy" id="28139"/>
    <lineage>
        <taxon>Bacteria</taxon>
        <taxon>Pseudomonadati</taxon>
        <taxon>Bacteroidota</taxon>
        <taxon>Bacteroidia</taxon>
        <taxon>Bacteroidales</taxon>
        <taxon>Rikenellaceae</taxon>
        <taxon>Rikenella</taxon>
    </lineage>
</organism>
<name>A0A379MRM8_9BACT</name>
<keyword evidence="8" id="KW-1185">Reference proteome</keyword>
<reference evidence="7 8" key="1">
    <citation type="submission" date="2018-06" db="EMBL/GenBank/DDBJ databases">
        <authorList>
            <consortium name="Pathogen Informatics"/>
            <person name="Doyle S."/>
        </authorList>
    </citation>
    <scope>NUCLEOTIDE SEQUENCE [LARGE SCALE GENOMIC DNA]</scope>
    <source>
        <strain evidence="7 8">NCTC11190</strain>
    </source>
</reference>
<dbReference type="STRING" id="880526.GCA_000427365_00027"/>
<dbReference type="EC" id="3.5.1.3" evidence="3"/>
<dbReference type="InterPro" id="IPR003010">
    <property type="entry name" value="C-N_Hydrolase"/>
</dbReference>
<dbReference type="InterPro" id="IPR052737">
    <property type="entry name" value="Omega-amidase_YafV"/>
</dbReference>
<proteinExistence type="inferred from homology"/>
<dbReference type="Proteomes" id="UP000255233">
    <property type="component" value="Unassembled WGS sequence"/>
</dbReference>
<dbReference type="NCBIfam" id="NF007757">
    <property type="entry name" value="PRK10438.1"/>
    <property type="match status" value="1"/>
</dbReference>
<evidence type="ECO:0000256" key="5">
    <source>
        <dbReference type="ARBA" id="ARBA00072139"/>
    </source>
</evidence>
<dbReference type="PANTHER" id="PTHR47799:SF1">
    <property type="entry name" value="OMEGA-AMIDASE YAFV"/>
    <property type="match status" value="1"/>
</dbReference>
<evidence type="ECO:0000256" key="2">
    <source>
        <dbReference type="ARBA" id="ARBA00022801"/>
    </source>
</evidence>
<evidence type="ECO:0000256" key="1">
    <source>
        <dbReference type="ARBA" id="ARBA00010613"/>
    </source>
</evidence>
<evidence type="ECO:0000259" key="6">
    <source>
        <dbReference type="PROSITE" id="PS50263"/>
    </source>
</evidence>
<evidence type="ECO:0000256" key="3">
    <source>
        <dbReference type="ARBA" id="ARBA00039118"/>
    </source>
</evidence>
<dbReference type="CDD" id="cd07575">
    <property type="entry name" value="Xc-1258_like"/>
    <property type="match status" value="1"/>
</dbReference>
<dbReference type="GO" id="GO:0050152">
    <property type="term" value="F:omega-amidase activity"/>
    <property type="evidence" value="ECO:0007669"/>
    <property type="project" value="UniProtKB-EC"/>
</dbReference>
<sequence>MDKRLKIAIFQMDIVWENPAANCRKAAEWIEREAAGADLVVLPEMFATGFSMDPASIAQETDGEVVTFMRDLAVKTGKAIITSVAIRDHVRRTEPETGYFNRLFFFTPDGVWLTYNKRHLFRMGGEHEKYVGGTSRLIVHYKGFRICPMICYDLRFPVFSRNRRDYDVLVYVACWPEARRHAWSSLLRARAIENLAYVVGVNRCGEEPGNVYSGDSVILDYLGQPLAEAVPSRECMVSATVSMDELEAFRQKFPAYLDADDFVLTED</sequence>
<accession>A0A379MRM8</accession>
<evidence type="ECO:0000313" key="8">
    <source>
        <dbReference type="Proteomes" id="UP000255233"/>
    </source>
</evidence>
<dbReference type="PROSITE" id="PS50263">
    <property type="entry name" value="CN_HYDROLASE"/>
    <property type="match status" value="1"/>
</dbReference>
<dbReference type="InterPro" id="IPR036526">
    <property type="entry name" value="C-N_Hydrolase_sf"/>
</dbReference>
<dbReference type="RefSeq" id="WP_051214173.1">
    <property type="nucleotide sequence ID" value="NZ_UGVL01000001.1"/>
</dbReference>
<dbReference type="AlphaFoldDB" id="A0A379MRM8"/>
<dbReference type="Gene3D" id="3.60.110.10">
    <property type="entry name" value="Carbon-nitrogen hydrolase"/>
    <property type="match status" value="1"/>
</dbReference>
<evidence type="ECO:0000256" key="4">
    <source>
        <dbReference type="ARBA" id="ARBA00052904"/>
    </source>
</evidence>
<protein>
    <recommendedName>
        <fullName evidence="5">Omega-amidase YafV</fullName>
        <ecNumber evidence="3">3.5.1.3</ecNumber>
    </recommendedName>
</protein>
<dbReference type="OrthoDB" id="9811121at2"/>
<evidence type="ECO:0000313" key="7">
    <source>
        <dbReference type="EMBL" id="SUE34311.1"/>
    </source>
</evidence>
<dbReference type="SUPFAM" id="SSF56317">
    <property type="entry name" value="Carbon-nitrogen hydrolase"/>
    <property type="match status" value="1"/>
</dbReference>
<dbReference type="EMBL" id="UGVL01000001">
    <property type="protein sequence ID" value="SUE34311.1"/>
    <property type="molecule type" value="Genomic_DNA"/>
</dbReference>
<gene>
    <name evidence="7" type="primary">ramA</name>
    <name evidence="7" type="ORF">NCTC11190_01534</name>
</gene>
<dbReference type="Pfam" id="PF00795">
    <property type="entry name" value="CN_hydrolase"/>
    <property type="match status" value="1"/>
</dbReference>
<dbReference type="PANTHER" id="PTHR47799">
    <property type="entry name" value="OMEGA-AMIDASE YAFV"/>
    <property type="match status" value="1"/>
</dbReference>
<feature type="domain" description="CN hydrolase" evidence="6">
    <location>
        <begin position="5"/>
        <end position="243"/>
    </location>
</feature>
<comment type="catalytic activity">
    <reaction evidence="4">
        <text>a monoamide of a dicarboxylate + H2O = a dicarboxylate + NH4(+)</text>
        <dbReference type="Rhea" id="RHEA:11716"/>
        <dbReference type="ChEBI" id="CHEBI:15377"/>
        <dbReference type="ChEBI" id="CHEBI:28938"/>
        <dbReference type="ChEBI" id="CHEBI:28965"/>
        <dbReference type="ChEBI" id="CHEBI:77450"/>
        <dbReference type="EC" id="3.5.1.3"/>
    </reaction>
</comment>
<dbReference type="GO" id="GO:0106008">
    <property type="term" value="F:2-oxoglutaramate amidase activity"/>
    <property type="evidence" value="ECO:0007669"/>
    <property type="project" value="TreeGrafter"/>
</dbReference>
<keyword evidence="2 7" id="KW-0378">Hydrolase</keyword>